<name>A0A8S9RAJ0_BRACR</name>
<reference evidence="2" key="1">
    <citation type="submission" date="2019-12" db="EMBL/GenBank/DDBJ databases">
        <title>Genome sequencing and annotation of Brassica cretica.</title>
        <authorList>
            <person name="Studholme D.J."/>
            <person name="Sarris P."/>
        </authorList>
    </citation>
    <scope>NUCLEOTIDE SEQUENCE</scope>
    <source>
        <strain evidence="2">PFS-109/04</strain>
        <tissue evidence="2">Leaf</tissue>
    </source>
</reference>
<dbReference type="EMBL" id="QGKX02000095">
    <property type="protein sequence ID" value="KAF3569813.1"/>
    <property type="molecule type" value="Genomic_DNA"/>
</dbReference>
<comment type="caution">
    <text evidence="2">The sequence shown here is derived from an EMBL/GenBank/DDBJ whole genome shotgun (WGS) entry which is preliminary data.</text>
</comment>
<organism evidence="2 3">
    <name type="scientific">Brassica cretica</name>
    <name type="common">Mustard</name>
    <dbReference type="NCBI Taxonomy" id="69181"/>
    <lineage>
        <taxon>Eukaryota</taxon>
        <taxon>Viridiplantae</taxon>
        <taxon>Streptophyta</taxon>
        <taxon>Embryophyta</taxon>
        <taxon>Tracheophyta</taxon>
        <taxon>Spermatophyta</taxon>
        <taxon>Magnoliopsida</taxon>
        <taxon>eudicotyledons</taxon>
        <taxon>Gunneridae</taxon>
        <taxon>Pentapetalae</taxon>
        <taxon>rosids</taxon>
        <taxon>malvids</taxon>
        <taxon>Brassicales</taxon>
        <taxon>Brassicaceae</taxon>
        <taxon>Brassiceae</taxon>
        <taxon>Brassica</taxon>
    </lineage>
</organism>
<feature type="compositionally biased region" description="Polar residues" evidence="1">
    <location>
        <begin position="22"/>
        <end position="31"/>
    </location>
</feature>
<sequence>MDDDPLTVISILVPGSVLETPLNESTTTQSPIPVPLPSDDLVTPTGSPSTLHHRNDDHGSVPGVDSQIQTTPEQPHGDSSLHNDDEPELGKVFEHPSSNIRAYVAADSPVWLSTLLEDERMLSSA</sequence>
<evidence type="ECO:0000256" key="1">
    <source>
        <dbReference type="SAM" id="MobiDB-lite"/>
    </source>
</evidence>
<feature type="compositionally biased region" description="Basic and acidic residues" evidence="1">
    <location>
        <begin position="75"/>
        <end position="92"/>
    </location>
</feature>
<evidence type="ECO:0000313" key="2">
    <source>
        <dbReference type="EMBL" id="KAF3569813.1"/>
    </source>
</evidence>
<accession>A0A8S9RAJ0</accession>
<feature type="region of interest" description="Disordered" evidence="1">
    <location>
        <begin position="17"/>
        <end position="92"/>
    </location>
</feature>
<protein>
    <submittedName>
        <fullName evidence="2">Uncharacterized protein</fullName>
    </submittedName>
</protein>
<dbReference type="AlphaFoldDB" id="A0A8S9RAJ0"/>
<proteinExistence type="predicted"/>
<gene>
    <name evidence="2" type="ORF">F2Q69_00058385</name>
</gene>
<dbReference type="Proteomes" id="UP000712600">
    <property type="component" value="Unassembled WGS sequence"/>
</dbReference>
<evidence type="ECO:0000313" key="3">
    <source>
        <dbReference type="Proteomes" id="UP000712600"/>
    </source>
</evidence>